<reference evidence="2" key="1">
    <citation type="journal article" date="2014" name="Nat. Genet.">
        <title>Genome and transcriptome of the porcine whipworm Trichuris suis.</title>
        <authorList>
            <person name="Jex A.R."/>
            <person name="Nejsum P."/>
            <person name="Schwarz E.M."/>
            <person name="Hu L."/>
            <person name="Young N.D."/>
            <person name="Hall R.S."/>
            <person name="Korhonen P.K."/>
            <person name="Liao S."/>
            <person name="Thamsborg S."/>
            <person name="Xia J."/>
            <person name="Xu P."/>
            <person name="Wang S."/>
            <person name="Scheerlinck J.P."/>
            <person name="Hofmann A."/>
            <person name="Sternberg P.W."/>
            <person name="Wang J."/>
            <person name="Gasser R.B."/>
        </authorList>
    </citation>
    <scope>NUCLEOTIDE SEQUENCE [LARGE SCALE GENOMIC DNA]</scope>
    <source>
        <strain evidence="2">DCEP-RM93F</strain>
    </source>
</reference>
<dbReference type="InterPro" id="IPR040282">
    <property type="entry name" value="Mig-18-like"/>
</dbReference>
<protein>
    <recommendedName>
        <fullName evidence="1">Abnormal cell migration protein 18-like fibronectin type I domain-containing protein</fullName>
    </recommendedName>
</protein>
<evidence type="ECO:0000259" key="1">
    <source>
        <dbReference type="Pfam" id="PF23003"/>
    </source>
</evidence>
<dbReference type="Pfam" id="PF23003">
    <property type="entry name" value="Fn1_2"/>
    <property type="match status" value="2"/>
</dbReference>
<dbReference type="PANTHER" id="PTHR35572">
    <property type="entry name" value="PROTEIN CBG04538-RELATED"/>
    <property type="match status" value="1"/>
</dbReference>
<feature type="domain" description="Abnormal cell migration protein 18-like fibronectin type I" evidence="1">
    <location>
        <begin position="351"/>
        <end position="419"/>
    </location>
</feature>
<organism evidence="2">
    <name type="scientific">Trichuris suis</name>
    <name type="common">pig whipworm</name>
    <dbReference type="NCBI Taxonomy" id="68888"/>
    <lineage>
        <taxon>Eukaryota</taxon>
        <taxon>Metazoa</taxon>
        <taxon>Ecdysozoa</taxon>
        <taxon>Nematoda</taxon>
        <taxon>Enoplea</taxon>
        <taxon>Dorylaimia</taxon>
        <taxon>Trichinellida</taxon>
        <taxon>Trichuridae</taxon>
        <taxon>Trichuris</taxon>
    </lineage>
</organism>
<sequence>MTKQFYMFLVFYTIFFASLSALRVTRRIRTVTVTTTTGSEVRQKNLMKETYRSNEINGRYGNIGSSGGRYGSFEGLLGDFGLNYGTAFGDDVRQKNQMKWSFRSSEVNGHYGNIGSYGGRYGHIGDSHDDIESNHGATFVSDLRQKSQTKQSYRSYEVNRHYENTGGYGKRYGDMEGGHGGTEFNYVSNGDSDNYKLNKKYTFNVIFEGNEAKRGNGAYEDHEDNYAYGGHESHAESTDQGCEVDSGRRLNFGETYRKGNFILKCEKVGTNTAVTPIKCILDETELHIGERKRKGGFAYACQKTMTGIALGIVGCFGDNGAFAEFGETFIVNNFVFMCTKDGDSGIHKAYGCLIEGRQVKIGQTVQLGAYSYKCSQSGDRGLRTEVIGCLGKSGRQIDVGERYRDGPFLYQCRKTESGVRAALIGCVAKVSGFDKEFAFGESWNTDTSSPLSYKMKCIGNETSATTEITHCVAKLEYASSVISVGNSVQLPSTMMVFTCRRQRDGKVTGRVMPCDEFERIEPGFTCGRTRF</sequence>
<feature type="domain" description="Abnormal cell migration protein 18-like fibronectin type I" evidence="1">
    <location>
        <begin position="241"/>
        <end position="304"/>
    </location>
</feature>
<dbReference type="Proteomes" id="UP000030758">
    <property type="component" value="Unassembled WGS sequence"/>
</dbReference>
<name>A0A085NNU8_9BILA</name>
<dbReference type="EMBL" id="KL367483">
    <property type="protein sequence ID" value="KFD71144.1"/>
    <property type="molecule type" value="Genomic_DNA"/>
</dbReference>
<dbReference type="InterPro" id="IPR055119">
    <property type="entry name" value="Mig18_Fn1"/>
</dbReference>
<dbReference type="AlphaFoldDB" id="A0A085NNU8"/>
<proteinExistence type="predicted"/>
<gene>
    <name evidence="2" type="ORF">M514_13531</name>
</gene>
<accession>A0A085NNU8</accession>
<evidence type="ECO:0000313" key="2">
    <source>
        <dbReference type="EMBL" id="KFD71144.1"/>
    </source>
</evidence>